<feature type="domain" description="Piwi" evidence="4">
    <location>
        <begin position="611"/>
        <end position="917"/>
    </location>
</feature>
<feature type="compositionally biased region" description="Basic residues" evidence="2">
    <location>
        <begin position="1"/>
        <end position="11"/>
    </location>
</feature>
<evidence type="ECO:0000256" key="2">
    <source>
        <dbReference type="SAM" id="MobiDB-lite"/>
    </source>
</evidence>
<dbReference type="Proteomes" id="UP000192247">
    <property type="component" value="Unassembled WGS sequence"/>
</dbReference>
<dbReference type="InterPro" id="IPR036397">
    <property type="entry name" value="RNaseH_sf"/>
</dbReference>
<evidence type="ECO:0000313" key="6">
    <source>
        <dbReference type="Proteomes" id="UP000192247"/>
    </source>
</evidence>
<dbReference type="InterPro" id="IPR032474">
    <property type="entry name" value="Argonaute_N"/>
</dbReference>
<dbReference type="InterPro" id="IPR014811">
    <property type="entry name" value="ArgoL1"/>
</dbReference>
<comment type="similarity">
    <text evidence="1">Belongs to the argonaute family.</text>
</comment>
<dbReference type="SMART" id="SM00949">
    <property type="entry name" value="PAZ"/>
    <property type="match status" value="1"/>
</dbReference>
<dbReference type="STRING" id="418985.A0A1V9WYY4"/>
<dbReference type="GO" id="GO:0034587">
    <property type="term" value="P:piRNA processing"/>
    <property type="evidence" value="ECO:0007669"/>
    <property type="project" value="UniProtKB-ARBA"/>
</dbReference>
<proteinExistence type="inferred from homology"/>
<dbReference type="CDD" id="cd02846">
    <property type="entry name" value="PAZ_argonaute_like"/>
    <property type="match status" value="1"/>
</dbReference>
<dbReference type="PANTHER" id="PTHR22891">
    <property type="entry name" value="EUKARYOTIC TRANSLATION INITIATION FACTOR 2C"/>
    <property type="match status" value="1"/>
</dbReference>
<evidence type="ECO:0000259" key="4">
    <source>
        <dbReference type="PROSITE" id="PS50822"/>
    </source>
</evidence>
<name>A0A1V9WYY4_9ACAR</name>
<evidence type="ECO:0000256" key="1">
    <source>
        <dbReference type="RuleBase" id="RU361178"/>
    </source>
</evidence>
<feature type="region of interest" description="Disordered" evidence="2">
    <location>
        <begin position="1"/>
        <end position="112"/>
    </location>
</feature>
<dbReference type="SMART" id="SM00950">
    <property type="entry name" value="Piwi"/>
    <property type="match status" value="1"/>
</dbReference>
<keyword evidence="6" id="KW-1185">Reference proteome</keyword>
<dbReference type="Pfam" id="PF02171">
    <property type="entry name" value="Piwi"/>
    <property type="match status" value="1"/>
</dbReference>
<dbReference type="InterPro" id="IPR003165">
    <property type="entry name" value="Piwi"/>
</dbReference>
<sequence length="956" mass="107441">MARKNKGRGKNKQGATRPAEPTPAGDYPALPSLEPSRIQTRQAPTVSTVEALQLPSEEPPKPVAVLQPFSKEPPKPVAALQPPSEKPPKPVAALQSPSEEPPKRSSPSPVEDELCRAMASVQIRRGGHDSTCKPINLVSNFYPVSLPEGFVYHYDVEVSSLSKAALKNATNEKFIRCTSVQINRRVVATLAQAYKQEFKNCLLAYDGRKNMYVRRPLPINDKVFMVDIIDNEVKRQFAVKVKLVNRVSFDVLHSMYAGRSSNDLCQSAIAAADIILRTGPSLIHVSVGRSFFSYPGPSAVNLGGGREAWVGFYSSIRLGKSKPLVNIDMSTTTFYRQMLVIDFAREILGERKLQRSLSERDRWSLQKELAGLRVRHIHLHPKRSYRIDRLSQRGANAETFDCAGQRMTVADYFREKYNVKLQYAYLPCIVEHNGSMLPMEVCLIAPDQHCRKKLTQQQTATLIRSTAVDPRVRFEKIKQAMEKTQEAAKAYLNEFDMKISNQPVSTDASGVEVTGNILRPPRIAFSKNVVLPVDGLWETTEFDVPAKLEKWALAIHGGELNDSESVIRILMNQARRAGMQPSRPVYVKKFLSNCSERAMLEIIKNAVHVDIVLVVLGNTTNYSVLKMEAETSDLCMRTQCVRQAKVNLKFSNAFADNLLLKINSKCGGRNWRILTEDRPDRLKQFYMVVGADVNHPAPGDTSSPSVAALVATVDPTATKFFTTTSAQMKSAEKKRIEHIVNLKTMFEGCLLEFERINNHLPKIIYFYRDGVSEGELPMVRSKELKALMNACNSARPGYRPNLTYIVVQKRHHVRFKPKDERQGARKRNMPSGTVIDHIVTHRVFPDFYLCSHQGPMGTSVPAHYHIVYDDAGHTIEELEKLSYYLCFMFARCSKSVSIPAPVFYAHLAAKRAKEYIKAKCYGGSSSETSSDMGLSLEDFNAALLPRKEMNRQMYFV</sequence>
<dbReference type="AlphaFoldDB" id="A0A1V9WYY4"/>
<keyword evidence="5" id="KW-0396">Initiation factor</keyword>
<feature type="domain" description="PAZ" evidence="3">
    <location>
        <begin position="339"/>
        <end position="446"/>
    </location>
</feature>
<organism evidence="5 6">
    <name type="scientific">Tropilaelaps mercedesae</name>
    <dbReference type="NCBI Taxonomy" id="418985"/>
    <lineage>
        <taxon>Eukaryota</taxon>
        <taxon>Metazoa</taxon>
        <taxon>Ecdysozoa</taxon>
        <taxon>Arthropoda</taxon>
        <taxon>Chelicerata</taxon>
        <taxon>Arachnida</taxon>
        <taxon>Acari</taxon>
        <taxon>Parasitiformes</taxon>
        <taxon>Mesostigmata</taxon>
        <taxon>Gamasina</taxon>
        <taxon>Dermanyssoidea</taxon>
        <taxon>Laelapidae</taxon>
        <taxon>Tropilaelaps</taxon>
    </lineage>
</organism>
<dbReference type="OrthoDB" id="6496092at2759"/>
<dbReference type="EMBL" id="MNPL01032450">
    <property type="protein sequence ID" value="OQR66449.1"/>
    <property type="molecule type" value="Genomic_DNA"/>
</dbReference>
<gene>
    <name evidence="5" type="ORF">BIW11_14153</name>
</gene>
<dbReference type="SUPFAM" id="SSF101690">
    <property type="entry name" value="PAZ domain"/>
    <property type="match status" value="1"/>
</dbReference>
<dbReference type="InterPro" id="IPR003100">
    <property type="entry name" value="PAZ_dom"/>
</dbReference>
<dbReference type="InterPro" id="IPR036085">
    <property type="entry name" value="PAZ_dom_sf"/>
</dbReference>
<accession>A0A1V9WYY4</accession>
<dbReference type="SUPFAM" id="SSF53098">
    <property type="entry name" value="Ribonuclease H-like"/>
    <property type="match status" value="1"/>
</dbReference>
<protein>
    <submittedName>
        <fullName evidence="5">Translation initiation factor 2C-like</fullName>
    </submittedName>
</protein>
<dbReference type="Gene3D" id="2.170.260.10">
    <property type="entry name" value="paz domain"/>
    <property type="match status" value="1"/>
</dbReference>
<dbReference type="InParanoid" id="A0A1V9WYY4"/>
<dbReference type="Pfam" id="PF16486">
    <property type="entry name" value="ArgoN"/>
    <property type="match status" value="1"/>
</dbReference>
<dbReference type="GO" id="GO:0003743">
    <property type="term" value="F:translation initiation factor activity"/>
    <property type="evidence" value="ECO:0007669"/>
    <property type="project" value="UniProtKB-KW"/>
</dbReference>
<reference evidence="5 6" key="1">
    <citation type="journal article" date="2017" name="Gigascience">
        <title>Draft genome of the honey bee ectoparasitic mite, Tropilaelaps mercedesae, is shaped by the parasitic life history.</title>
        <authorList>
            <person name="Dong X."/>
            <person name="Armstrong S.D."/>
            <person name="Xia D."/>
            <person name="Makepeace B.L."/>
            <person name="Darby A.C."/>
            <person name="Kadowaki T."/>
        </authorList>
    </citation>
    <scope>NUCLEOTIDE SEQUENCE [LARGE SCALE GENOMIC DNA]</scope>
    <source>
        <strain evidence="5">Wuxi-XJTLU</strain>
    </source>
</reference>
<evidence type="ECO:0000313" key="5">
    <source>
        <dbReference type="EMBL" id="OQR66449.1"/>
    </source>
</evidence>
<dbReference type="Gene3D" id="3.40.50.2300">
    <property type="match status" value="1"/>
</dbReference>
<dbReference type="InterPro" id="IPR012337">
    <property type="entry name" value="RNaseH-like_sf"/>
</dbReference>
<dbReference type="Pfam" id="PF02170">
    <property type="entry name" value="PAZ"/>
    <property type="match status" value="1"/>
</dbReference>
<dbReference type="PROSITE" id="PS50821">
    <property type="entry name" value="PAZ"/>
    <property type="match status" value="1"/>
</dbReference>
<dbReference type="Pfam" id="PF08699">
    <property type="entry name" value="ArgoL1"/>
    <property type="match status" value="1"/>
</dbReference>
<keyword evidence="5" id="KW-0648">Protein biosynthesis</keyword>
<dbReference type="PROSITE" id="PS50822">
    <property type="entry name" value="PIWI"/>
    <property type="match status" value="1"/>
</dbReference>
<comment type="caution">
    <text evidence="5">The sequence shown here is derived from an EMBL/GenBank/DDBJ whole genome shotgun (WGS) entry which is preliminary data.</text>
</comment>
<evidence type="ECO:0000259" key="3">
    <source>
        <dbReference type="PROSITE" id="PS50821"/>
    </source>
</evidence>
<feature type="compositionally biased region" description="Polar residues" evidence="2">
    <location>
        <begin position="37"/>
        <end position="50"/>
    </location>
</feature>
<dbReference type="SMART" id="SM01163">
    <property type="entry name" value="DUF1785"/>
    <property type="match status" value="1"/>
</dbReference>
<dbReference type="Gene3D" id="3.30.420.10">
    <property type="entry name" value="Ribonuclease H-like superfamily/Ribonuclease H"/>
    <property type="match status" value="1"/>
</dbReference>
<dbReference type="GO" id="GO:0003723">
    <property type="term" value="F:RNA binding"/>
    <property type="evidence" value="ECO:0007669"/>
    <property type="project" value="InterPro"/>
</dbReference>